<accession>A0A4S8MKC0</accession>
<dbReference type="GO" id="GO:0017057">
    <property type="term" value="F:6-phosphogluconolactonase activity"/>
    <property type="evidence" value="ECO:0007669"/>
    <property type="project" value="TreeGrafter"/>
</dbReference>
<protein>
    <submittedName>
        <fullName evidence="2">Putative isomerase YbhE</fullName>
    </submittedName>
</protein>
<dbReference type="PANTHER" id="PTHR30344">
    <property type="entry name" value="6-PHOSPHOGLUCONOLACTONASE-RELATED"/>
    <property type="match status" value="1"/>
</dbReference>
<dbReference type="InterPro" id="IPR050282">
    <property type="entry name" value="Cycloisomerase_2"/>
</dbReference>
<dbReference type="SUPFAM" id="SSF51004">
    <property type="entry name" value="C-terminal (heme d1) domain of cytochrome cd1-nitrite reductase"/>
    <property type="match status" value="1"/>
</dbReference>
<dbReference type="Gene3D" id="2.130.10.10">
    <property type="entry name" value="YVTN repeat-like/Quinoprotein amine dehydrogenase"/>
    <property type="match status" value="1"/>
</dbReference>
<keyword evidence="3" id="KW-1185">Reference proteome</keyword>
<keyword evidence="2" id="KW-0413">Isomerase</keyword>
<dbReference type="PANTHER" id="PTHR30344:SF7">
    <property type="entry name" value="DUF2415 DOMAIN-CONTAINING PROTEIN"/>
    <property type="match status" value="1"/>
</dbReference>
<dbReference type="InterPro" id="IPR015943">
    <property type="entry name" value="WD40/YVTN_repeat-like_dom_sf"/>
</dbReference>
<dbReference type="Proteomes" id="UP000297245">
    <property type="component" value="Unassembled WGS sequence"/>
</dbReference>
<evidence type="ECO:0000313" key="3">
    <source>
        <dbReference type="Proteomes" id="UP000297245"/>
    </source>
</evidence>
<dbReference type="GO" id="GO:0016853">
    <property type="term" value="F:isomerase activity"/>
    <property type="evidence" value="ECO:0007669"/>
    <property type="project" value="UniProtKB-KW"/>
</dbReference>
<sequence>MVNFTILAGGYDVFIASYLFNSDAGSLSVTGRYTSGANPSWITPGINNRSILYATNEDPSGALQSFTVTPDGVLSSAINTISSGGDSPAFATALSTGQAAVMNYNSGDGRIVPLTDDGLGFDDFAPSAALIKFPVPTAPTSEGVSHPHMALEHGEEIFIPDLGGDMIWRLSQNNGNWAITGSIPQPPSSGPRHIAILGDRLLTLHELASTLTVQPIPASPNGTSEIIDQVSIIPDETPAGASYAAAEILIPKTTSKFTTPYIYVSNRNVGTQDPSGKGDSIAIFELVDVGTPNENLKLIRQVFTGLDQIRGMEIGLEENGGDEFLIAAGVAGSAGTVVYRRVDGGSNLEEIARNLDIPTRTSFIWL</sequence>
<dbReference type="OrthoDB" id="9972196at2759"/>
<organism evidence="2 3">
    <name type="scientific">Dendrothele bispora (strain CBS 962.96)</name>
    <dbReference type="NCBI Taxonomy" id="1314807"/>
    <lineage>
        <taxon>Eukaryota</taxon>
        <taxon>Fungi</taxon>
        <taxon>Dikarya</taxon>
        <taxon>Basidiomycota</taxon>
        <taxon>Agaricomycotina</taxon>
        <taxon>Agaricomycetes</taxon>
        <taxon>Agaricomycetidae</taxon>
        <taxon>Agaricales</taxon>
        <taxon>Agaricales incertae sedis</taxon>
        <taxon>Dendrothele</taxon>
    </lineage>
</organism>
<evidence type="ECO:0000256" key="1">
    <source>
        <dbReference type="ARBA" id="ARBA00005564"/>
    </source>
</evidence>
<name>A0A4S8MKC0_DENBC</name>
<reference evidence="2 3" key="1">
    <citation type="journal article" date="2019" name="Nat. Ecol. Evol.">
        <title>Megaphylogeny resolves global patterns of mushroom evolution.</title>
        <authorList>
            <person name="Varga T."/>
            <person name="Krizsan K."/>
            <person name="Foldi C."/>
            <person name="Dima B."/>
            <person name="Sanchez-Garcia M."/>
            <person name="Sanchez-Ramirez S."/>
            <person name="Szollosi G.J."/>
            <person name="Szarkandi J.G."/>
            <person name="Papp V."/>
            <person name="Albert L."/>
            <person name="Andreopoulos W."/>
            <person name="Angelini C."/>
            <person name="Antonin V."/>
            <person name="Barry K.W."/>
            <person name="Bougher N.L."/>
            <person name="Buchanan P."/>
            <person name="Buyck B."/>
            <person name="Bense V."/>
            <person name="Catcheside P."/>
            <person name="Chovatia M."/>
            <person name="Cooper J."/>
            <person name="Damon W."/>
            <person name="Desjardin D."/>
            <person name="Finy P."/>
            <person name="Geml J."/>
            <person name="Haridas S."/>
            <person name="Hughes K."/>
            <person name="Justo A."/>
            <person name="Karasinski D."/>
            <person name="Kautmanova I."/>
            <person name="Kiss B."/>
            <person name="Kocsube S."/>
            <person name="Kotiranta H."/>
            <person name="LaButti K.M."/>
            <person name="Lechner B.E."/>
            <person name="Liimatainen K."/>
            <person name="Lipzen A."/>
            <person name="Lukacs Z."/>
            <person name="Mihaltcheva S."/>
            <person name="Morgado L.N."/>
            <person name="Niskanen T."/>
            <person name="Noordeloos M.E."/>
            <person name="Ohm R.A."/>
            <person name="Ortiz-Santana B."/>
            <person name="Ovrebo C."/>
            <person name="Racz N."/>
            <person name="Riley R."/>
            <person name="Savchenko A."/>
            <person name="Shiryaev A."/>
            <person name="Soop K."/>
            <person name="Spirin V."/>
            <person name="Szebenyi C."/>
            <person name="Tomsovsky M."/>
            <person name="Tulloss R.E."/>
            <person name="Uehling J."/>
            <person name="Grigoriev I.V."/>
            <person name="Vagvolgyi C."/>
            <person name="Papp T."/>
            <person name="Martin F.M."/>
            <person name="Miettinen O."/>
            <person name="Hibbett D.S."/>
            <person name="Nagy L.G."/>
        </authorList>
    </citation>
    <scope>NUCLEOTIDE SEQUENCE [LARGE SCALE GENOMIC DNA]</scope>
    <source>
        <strain evidence="2 3">CBS 962.96</strain>
    </source>
</reference>
<proteinExistence type="inferred from homology"/>
<dbReference type="InterPro" id="IPR019405">
    <property type="entry name" value="Lactonase_7-beta_prop"/>
</dbReference>
<comment type="similarity">
    <text evidence="1">Belongs to the cycloisomerase 2 family.</text>
</comment>
<dbReference type="EMBL" id="ML179069">
    <property type="protein sequence ID" value="THV03225.1"/>
    <property type="molecule type" value="Genomic_DNA"/>
</dbReference>
<gene>
    <name evidence="2" type="ORF">K435DRAFT_835998</name>
</gene>
<dbReference type="AlphaFoldDB" id="A0A4S8MKC0"/>
<dbReference type="Pfam" id="PF10282">
    <property type="entry name" value="Lactonase"/>
    <property type="match status" value="1"/>
</dbReference>
<evidence type="ECO:0000313" key="2">
    <source>
        <dbReference type="EMBL" id="THV03225.1"/>
    </source>
</evidence>
<dbReference type="InterPro" id="IPR011048">
    <property type="entry name" value="Haem_d1_sf"/>
</dbReference>